<dbReference type="SUPFAM" id="SSF56112">
    <property type="entry name" value="Protein kinase-like (PK-like)"/>
    <property type="match status" value="1"/>
</dbReference>
<dbReference type="SMART" id="SM00220">
    <property type="entry name" value="S_TKc"/>
    <property type="match status" value="1"/>
</dbReference>
<keyword evidence="6" id="KW-1185">Reference proteome</keyword>
<evidence type="ECO:0000256" key="2">
    <source>
        <dbReference type="ARBA" id="ARBA00022840"/>
    </source>
</evidence>
<gene>
    <name evidence="5" type="ORF">CCMP2556_LOCUS36692</name>
</gene>
<dbReference type="PROSITE" id="PS50011">
    <property type="entry name" value="PROTEIN_KINASE_DOM"/>
    <property type="match status" value="1"/>
</dbReference>
<dbReference type="InterPro" id="IPR008271">
    <property type="entry name" value="Ser/Thr_kinase_AS"/>
</dbReference>
<evidence type="ECO:0000256" key="3">
    <source>
        <dbReference type="SAM" id="SignalP"/>
    </source>
</evidence>
<feature type="signal peptide" evidence="3">
    <location>
        <begin position="1"/>
        <end position="26"/>
    </location>
</feature>
<keyword evidence="2" id="KW-0067">ATP-binding</keyword>
<comment type="caution">
    <text evidence="5">The sequence shown here is derived from an EMBL/GenBank/DDBJ whole genome shotgun (WGS) entry which is preliminary data.</text>
</comment>
<evidence type="ECO:0000313" key="5">
    <source>
        <dbReference type="EMBL" id="CAK9074485.1"/>
    </source>
</evidence>
<dbReference type="PANTHER" id="PTHR24346:SF77">
    <property type="entry name" value="SERINE THREONINE PROTEIN KINASE"/>
    <property type="match status" value="1"/>
</dbReference>
<feature type="chain" id="PRO_5045076633" description="Protein kinase domain-containing protein" evidence="3">
    <location>
        <begin position="27"/>
        <end position="394"/>
    </location>
</feature>
<accession>A0ABP0PEN6</accession>
<keyword evidence="3" id="KW-0732">Signal</keyword>
<feature type="domain" description="Protein kinase" evidence="4">
    <location>
        <begin position="52"/>
        <end position="389"/>
    </location>
</feature>
<reference evidence="5 6" key="1">
    <citation type="submission" date="2024-02" db="EMBL/GenBank/DDBJ databases">
        <authorList>
            <person name="Chen Y."/>
            <person name="Shah S."/>
            <person name="Dougan E. K."/>
            <person name="Thang M."/>
            <person name="Chan C."/>
        </authorList>
    </citation>
    <scope>NUCLEOTIDE SEQUENCE [LARGE SCALE GENOMIC DNA]</scope>
</reference>
<dbReference type="InterPro" id="IPR011009">
    <property type="entry name" value="Kinase-like_dom_sf"/>
</dbReference>
<dbReference type="PROSITE" id="PS00108">
    <property type="entry name" value="PROTEIN_KINASE_ST"/>
    <property type="match status" value="1"/>
</dbReference>
<dbReference type="EMBL" id="CAXAMN010023017">
    <property type="protein sequence ID" value="CAK9074485.1"/>
    <property type="molecule type" value="Genomic_DNA"/>
</dbReference>
<evidence type="ECO:0000256" key="1">
    <source>
        <dbReference type="ARBA" id="ARBA00022741"/>
    </source>
</evidence>
<keyword evidence="1" id="KW-0547">Nucleotide-binding</keyword>
<evidence type="ECO:0000259" key="4">
    <source>
        <dbReference type="PROSITE" id="PS50011"/>
    </source>
</evidence>
<dbReference type="PANTHER" id="PTHR24346">
    <property type="entry name" value="MAP/MICROTUBULE AFFINITY-REGULATING KINASE"/>
    <property type="match status" value="1"/>
</dbReference>
<dbReference type="Gene3D" id="3.30.200.20">
    <property type="entry name" value="Phosphorylase Kinase, domain 1"/>
    <property type="match status" value="1"/>
</dbReference>
<name>A0ABP0PEN6_9DINO</name>
<sequence>MRRMTPLVPATLPFWLIFQAWRLAPGHVGSMVRHVDQVECRKDASGKWVNQYHLLQEVGSGTFCKVRLAESAAGIHAVKRFPRMVMQRRMVAKFDAEGASMVPFQQCIEQEIQILERIHHPQIVELQEVINDPKDDNLYLIFEGLPGCQLMDWSERSCTYSARPSVNLFGSAVVDSRRDTVGAASTLVFREVLAKHFAQQLAEGICYMHSLGVIHKDLKPDNLVLSKQVPDDPALLCTLDVAEWPKLTVMGDKEEGSKVNCEDLVVKIADFNCAEECQEPDFLIYDAQGTQSFTPPECFKKDEEGVNIKGKPRDMWSLGCVLFVLVYGRCPFSAESNLLLQLDIMQCELVMPEGGPWLSAEYLQLLRSLLSAEADARPSAQAILQSGWLVEGTQ</sequence>
<evidence type="ECO:0000313" key="6">
    <source>
        <dbReference type="Proteomes" id="UP001642484"/>
    </source>
</evidence>
<dbReference type="Pfam" id="PF00069">
    <property type="entry name" value="Pkinase"/>
    <property type="match status" value="1"/>
</dbReference>
<dbReference type="Proteomes" id="UP001642484">
    <property type="component" value="Unassembled WGS sequence"/>
</dbReference>
<proteinExistence type="predicted"/>
<dbReference type="Gene3D" id="1.10.510.10">
    <property type="entry name" value="Transferase(Phosphotransferase) domain 1"/>
    <property type="match status" value="1"/>
</dbReference>
<organism evidence="5 6">
    <name type="scientific">Durusdinium trenchii</name>
    <dbReference type="NCBI Taxonomy" id="1381693"/>
    <lineage>
        <taxon>Eukaryota</taxon>
        <taxon>Sar</taxon>
        <taxon>Alveolata</taxon>
        <taxon>Dinophyceae</taxon>
        <taxon>Suessiales</taxon>
        <taxon>Symbiodiniaceae</taxon>
        <taxon>Durusdinium</taxon>
    </lineage>
</organism>
<dbReference type="InterPro" id="IPR000719">
    <property type="entry name" value="Prot_kinase_dom"/>
</dbReference>
<protein>
    <recommendedName>
        <fullName evidence="4">Protein kinase domain-containing protein</fullName>
    </recommendedName>
</protein>